<feature type="compositionally biased region" description="Low complexity" evidence="1">
    <location>
        <begin position="675"/>
        <end position="698"/>
    </location>
</feature>
<accession>A0AA36ND11</accession>
<feature type="compositionally biased region" description="Basic and acidic residues" evidence="1">
    <location>
        <begin position="661"/>
        <end position="673"/>
    </location>
</feature>
<proteinExistence type="predicted"/>
<organism evidence="2 3">
    <name type="scientific">Effrenium voratum</name>
    <dbReference type="NCBI Taxonomy" id="2562239"/>
    <lineage>
        <taxon>Eukaryota</taxon>
        <taxon>Sar</taxon>
        <taxon>Alveolata</taxon>
        <taxon>Dinophyceae</taxon>
        <taxon>Suessiales</taxon>
        <taxon>Symbiodiniaceae</taxon>
        <taxon>Effrenium</taxon>
    </lineage>
</organism>
<dbReference type="EMBL" id="CAUJNA010003313">
    <property type="protein sequence ID" value="CAJ1398871.1"/>
    <property type="molecule type" value="Genomic_DNA"/>
</dbReference>
<evidence type="ECO:0000313" key="2">
    <source>
        <dbReference type="EMBL" id="CAJ1398871.1"/>
    </source>
</evidence>
<sequence length="698" mass="74964">MESRKYEETLQALEALARQLSTAAAQRAAAEDFAALIAARRGGGGVRGAKSKPDTLGKEEGLCESQRLSEEEAVLKSELEALENRVSSGRLLALLQALEQEDRLLLDLQPHPAQPPARSGSGEWKEAEAALVERSDRLAEDLSQEAEVQQELRARRSALDAQIARLKGRLQLKMQMASQLQGSSSPESRREDVVSMLKACITCLGGPDVVTRSDLAGACRAVSGMASSFRQELHAWAEDLRRRGVAIPHHPESSARTLVLSLCDAIKTQQLRIDSSASAPDKVAATFRGKENCEPVSHENCTEPAGRGDDAKTFSRGFVGQAHEPQALHGDFPRTESSWPLRGAECVLGGSKPECRPQECRPQACLMDQKATSDAARAESCQPHACFMASHTRGDDYIEPTVESCWPLAFHRRTEKPATACQGGTKAESCQPHPCLSKEVLCGVDAHSRAHCKPTNPASAPGDSNGALQSTRKLMLLLQQQEQELSECLDKLETPKPLTPVKPRNVRSPDSGTPARYPESLASSPQQPSPGSPGLQSIADNADRLEQLLKLRVAPAAPAARALAAPAPAAPALAAPGAAWVSEAASRAADVPLRAVWRAHQRTSGAAAAAAAPAVSEPRPPLPCMQNLERQEAHLKALLQQLEVRSPPERPTPMTPPRAEAPGRDREGREGREGPGTPSSCLRRARSRLSQLRQGLNT</sequence>
<evidence type="ECO:0000313" key="3">
    <source>
        <dbReference type="Proteomes" id="UP001178507"/>
    </source>
</evidence>
<gene>
    <name evidence="2" type="ORF">EVOR1521_LOCUS22528</name>
</gene>
<feature type="region of interest" description="Disordered" evidence="1">
    <location>
        <begin position="491"/>
        <end position="538"/>
    </location>
</feature>
<dbReference type="Proteomes" id="UP001178507">
    <property type="component" value="Unassembled WGS sequence"/>
</dbReference>
<name>A0AA36ND11_9DINO</name>
<comment type="caution">
    <text evidence="2">The sequence shown here is derived from an EMBL/GenBank/DDBJ whole genome shotgun (WGS) entry which is preliminary data.</text>
</comment>
<feature type="region of interest" description="Disordered" evidence="1">
    <location>
        <begin position="643"/>
        <end position="698"/>
    </location>
</feature>
<protein>
    <submittedName>
        <fullName evidence="2">Uncharacterized protein</fullName>
    </submittedName>
</protein>
<keyword evidence="3" id="KW-1185">Reference proteome</keyword>
<dbReference type="AlphaFoldDB" id="A0AA36ND11"/>
<evidence type="ECO:0000256" key="1">
    <source>
        <dbReference type="SAM" id="MobiDB-lite"/>
    </source>
</evidence>
<reference evidence="2" key="1">
    <citation type="submission" date="2023-08" db="EMBL/GenBank/DDBJ databases">
        <authorList>
            <person name="Chen Y."/>
            <person name="Shah S."/>
            <person name="Dougan E. K."/>
            <person name="Thang M."/>
            <person name="Chan C."/>
        </authorList>
    </citation>
    <scope>NUCLEOTIDE SEQUENCE</scope>
</reference>